<reference evidence="1 2" key="1">
    <citation type="submission" date="2022-05" db="EMBL/GenBank/DDBJ databases">
        <authorList>
            <person name="Friedrich I."/>
            <person name="Poehlein A."/>
            <person name="Schneider D."/>
            <person name="Hertel R."/>
            <person name="Daniel R."/>
        </authorList>
    </citation>
    <scope>NUCLEOTIDE SEQUENCE [LARGE SCALE GENOMIC DNA]</scope>
</reference>
<dbReference type="Proteomes" id="UP001057221">
    <property type="component" value="Segment"/>
</dbReference>
<protein>
    <submittedName>
        <fullName evidence="1">Uncharacterized protein</fullName>
    </submittedName>
</protein>
<gene>
    <name evidence="1" type="ORF">DOMOVOI_03060</name>
</gene>
<evidence type="ECO:0000313" key="1">
    <source>
        <dbReference type="EMBL" id="USN14780.1"/>
    </source>
</evidence>
<dbReference type="EMBL" id="ON529855">
    <property type="protein sequence ID" value="USN14780.1"/>
    <property type="molecule type" value="Genomic_DNA"/>
</dbReference>
<name>A0A9E7MRG6_9CAUD</name>
<organism evidence="1 2">
    <name type="scientific">Brevundimonas phage vB_BpoS-Domovoi</name>
    <dbReference type="NCBI Taxonomy" id="2948598"/>
    <lineage>
        <taxon>Viruses</taxon>
        <taxon>Duplodnaviria</taxon>
        <taxon>Heunggongvirae</taxon>
        <taxon>Uroviricota</taxon>
        <taxon>Caudoviricetes</taxon>
        <taxon>Jeanschmidtviridae</taxon>
        <taxon>Marchewkavirus</taxon>
        <taxon>Marchewkavirus domovoi</taxon>
    </lineage>
</organism>
<proteinExistence type="predicted"/>
<evidence type="ECO:0000313" key="2">
    <source>
        <dbReference type="Proteomes" id="UP001057221"/>
    </source>
</evidence>
<keyword evidence="2" id="KW-1185">Reference proteome</keyword>
<sequence length="83" mass="8989">MLKLFTVIVTEAYEAANPKAYRVRAPDAALAMAHARTVFSAHSGSKASVLFVMEGAPVFLPIYARDDFPDKGVIDLGTAQFED</sequence>
<accession>A0A9E7MRG6</accession>